<keyword evidence="1" id="KW-0472">Membrane</keyword>
<evidence type="ECO:0000256" key="1">
    <source>
        <dbReference type="SAM" id="Phobius"/>
    </source>
</evidence>
<evidence type="ECO:0000313" key="3">
    <source>
        <dbReference type="Proteomes" id="UP001385951"/>
    </source>
</evidence>
<keyword evidence="1" id="KW-0812">Transmembrane</keyword>
<comment type="caution">
    <text evidence="2">The sequence shown here is derived from an EMBL/GenBank/DDBJ whole genome shotgun (WGS) entry which is preliminary data.</text>
</comment>
<gene>
    <name evidence="2" type="ORF">QCA50_003209</name>
</gene>
<proteinExistence type="predicted"/>
<dbReference type="EMBL" id="JASBNA010000003">
    <property type="protein sequence ID" value="KAK7693640.1"/>
    <property type="molecule type" value="Genomic_DNA"/>
</dbReference>
<dbReference type="Proteomes" id="UP001385951">
    <property type="component" value="Unassembled WGS sequence"/>
</dbReference>
<dbReference type="AlphaFoldDB" id="A0AAW0GVW1"/>
<name>A0AAW0GVW1_9APHY</name>
<keyword evidence="3" id="KW-1185">Reference proteome</keyword>
<evidence type="ECO:0008006" key="4">
    <source>
        <dbReference type="Google" id="ProtNLM"/>
    </source>
</evidence>
<reference evidence="2 3" key="1">
    <citation type="submission" date="2022-09" db="EMBL/GenBank/DDBJ databases">
        <authorList>
            <person name="Palmer J.M."/>
        </authorList>
    </citation>
    <scope>NUCLEOTIDE SEQUENCE [LARGE SCALE GENOMIC DNA]</scope>
    <source>
        <strain evidence="2 3">DSM 7382</strain>
    </source>
</reference>
<accession>A0AAW0GVW1</accession>
<organism evidence="2 3">
    <name type="scientific">Cerrena zonata</name>
    <dbReference type="NCBI Taxonomy" id="2478898"/>
    <lineage>
        <taxon>Eukaryota</taxon>
        <taxon>Fungi</taxon>
        <taxon>Dikarya</taxon>
        <taxon>Basidiomycota</taxon>
        <taxon>Agaricomycotina</taxon>
        <taxon>Agaricomycetes</taxon>
        <taxon>Polyporales</taxon>
        <taxon>Cerrenaceae</taxon>
        <taxon>Cerrena</taxon>
    </lineage>
</organism>
<keyword evidence="1" id="KW-1133">Transmembrane helix</keyword>
<sequence>MKAPDVTISLRLVLVCCAIVGNALCAGGVYSFPLISPALVRHMKLTQPQLTTIALA</sequence>
<protein>
    <recommendedName>
        <fullName evidence="4">MFS transporter</fullName>
    </recommendedName>
</protein>
<feature type="transmembrane region" description="Helical" evidence="1">
    <location>
        <begin position="12"/>
        <end position="35"/>
    </location>
</feature>
<evidence type="ECO:0000313" key="2">
    <source>
        <dbReference type="EMBL" id="KAK7693640.1"/>
    </source>
</evidence>